<evidence type="ECO:0000256" key="3">
    <source>
        <dbReference type="ARBA" id="ARBA00008919"/>
    </source>
</evidence>
<dbReference type="EC" id="2.4.1.-" evidence="12"/>
<comment type="pathway">
    <text evidence="2">Protein modification; protein glycosylation.</text>
</comment>
<dbReference type="EMBL" id="JAVRJZ010000010">
    <property type="protein sequence ID" value="KAK2718042.1"/>
    <property type="molecule type" value="Genomic_DNA"/>
</dbReference>
<comment type="subcellular location">
    <subcellularLocation>
        <location evidence="1 12">Golgi apparatus</location>
        <location evidence="1 12">Golgi stack membrane</location>
        <topology evidence="1 12">Single-pass type II membrane protein</topology>
    </subcellularLocation>
</comment>
<dbReference type="FunFam" id="3.40.50.11660:FF:000004">
    <property type="entry name" value="Glycoprotein 3-alpha-L-fucosyltransferase A"/>
    <property type="match status" value="1"/>
</dbReference>
<dbReference type="PANTHER" id="PTHR48438:SF1">
    <property type="entry name" value="ALPHA-(1,3)-FUCOSYLTRANSFERASE C-RELATED"/>
    <property type="match status" value="1"/>
</dbReference>
<name>A0AA88IA24_ARTSF</name>
<keyword evidence="16" id="KW-1185">Reference proteome</keyword>
<dbReference type="Gene3D" id="3.40.50.11660">
    <property type="entry name" value="Glycosyl transferase family 10, C-terminal domain"/>
    <property type="match status" value="1"/>
</dbReference>
<evidence type="ECO:0000256" key="7">
    <source>
        <dbReference type="ARBA" id="ARBA00022968"/>
    </source>
</evidence>
<keyword evidence="6 12" id="KW-0812">Transmembrane</keyword>
<organism evidence="15 16">
    <name type="scientific">Artemia franciscana</name>
    <name type="common">Brine shrimp</name>
    <name type="synonym">Artemia sanfranciscana</name>
    <dbReference type="NCBI Taxonomy" id="6661"/>
    <lineage>
        <taxon>Eukaryota</taxon>
        <taxon>Metazoa</taxon>
        <taxon>Ecdysozoa</taxon>
        <taxon>Arthropoda</taxon>
        <taxon>Crustacea</taxon>
        <taxon>Branchiopoda</taxon>
        <taxon>Anostraca</taxon>
        <taxon>Artemiidae</taxon>
        <taxon>Artemia</taxon>
    </lineage>
</organism>
<dbReference type="SUPFAM" id="SSF53756">
    <property type="entry name" value="UDP-Glycosyltransferase/glycogen phosphorylase"/>
    <property type="match status" value="1"/>
</dbReference>
<dbReference type="InterPro" id="IPR055270">
    <property type="entry name" value="Glyco_tran_10_C"/>
</dbReference>
<sequence>MLKLIIIVSALFFAVVSFISVKYTRNSKSNFYILIYSRKYDNLKFENEKNEDLQMGDCHFTEGGAEKVRYADVVVIEDLFYIPKRHSLDQIFVFRSLESPLHTNFARLSNKEAINWTSTYRLDSDIPTPYGFFDSSRLEPSTSLPDIKGKEFKAAWFVSNCDASNQRLEFVRQLQNFMAVDILGKCGNSSICPKNTSDSKDCIRRLSHPYSFYLAFENSHCKEYITEKFFDVGLGFDWIPVVLGPSIEDYQRLSPPESFIFVNASTSPKRLAEDLLSVFKNRSRFLEHFQWRRQGRLKKYSFFNLLCEKLMNGSDGKNYYKNINEWWHGTTECHAKPGGNVCKATGICDVKEEKYQYVPS</sequence>
<accession>A0AA88IA24</accession>
<dbReference type="GO" id="GO:0008417">
    <property type="term" value="F:fucosyltransferase activity"/>
    <property type="evidence" value="ECO:0007669"/>
    <property type="project" value="InterPro"/>
</dbReference>
<feature type="domain" description="Fucosyltransferase N-terminal" evidence="14">
    <location>
        <begin position="30"/>
        <end position="131"/>
    </location>
</feature>
<evidence type="ECO:0000256" key="10">
    <source>
        <dbReference type="ARBA" id="ARBA00023136"/>
    </source>
</evidence>
<keyword evidence="7" id="KW-0735">Signal-anchor</keyword>
<dbReference type="GO" id="GO:0032580">
    <property type="term" value="C:Golgi cisterna membrane"/>
    <property type="evidence" value="ECO:0007669"/>
    <property type="project" value="UniProtKB-SubCell"/>
</dbReference>
<evidence type="ECO:0000256" key="5">
    <source>
        <dbReference type="ARBA" id="ARBA00022679"/>
    </source>
</evidence>
<reference evidence="15" key="1">
    <citation type="submission" date="2023-07" db="EMBL/GenBank/DDBJ databases">
        <title>Chromosome-level genome assembly of Artemia franciscana.</title>
        <authorList>
            <person name="Jo E."/>
        </authorList>
    </citation>
    <scope>NUCLEOTIDE SEQUENCE</scope>
    <source>
        <tissue evidence="15">Whole body</tissue>
    </source>
</reference>
<evidence type="ECO:0000256" key="12">
    <source>
        <dbReference type="RuleBase" id="RU003832"/>
    </source>
</evidence>
<keyword evidence="4 12" id="KW-0328">Glycosyltransferase</keyword>
<dbReference type="InterPro" id="IPR001503">
    <property type="entry name" value="Glyco_trans_10"/>
</dbReference>
<gene>
    <name evidence="15" type="ORF">QYM36_006733</name>
</gene>
<evidence type="ECO:0000256" key="6">
    <source>
        <dbReference type="ARBA" id="ARBA00022692"/>
    </source>
</evidence>
<keyword evidence="5 12" id="KW-0808">Transferase</keyword>
<dbReference type="PANTHER" id="PTHR48438">
    <property type="entry name" value="ALPHA-(1,3)-FUCOSYLTRANSFERASE C-RELATED"/>
    <property type="match status" value="1"/>
</dbReference>
<evidence type="ECO:0000259" key="14">
    <source>
        <dbReference type="Pfam" id="PF17039"/>
    </source>
</evidence>
<evidence type="ECO:0000256" key="4">
    <source>
        <dbReference type="ARBA" id="ARBA00022676"/>
    </source>
</evidence>
<dbReference type="Proteomes" id="UP001187531">
    <property type="component" value="Unassembled WGS sequence"/>
</dbReference>
<evidence type="ECO:0000256" key="11">
    <source>
        <dbReference type="ARBA" id="ARBA00023180"/>
    </source>
</evidence>
<keyword evidence="10" id="KW-0472">Membrane</keyword>
<evidence type="ECO:0000256" key="8">
    <source>
        <dbReference type="ARBA" id="ARBA00022989"/>
    </source>
</evidence>
<evidence type="ECO:0000259" key="13">
    <source>
        <dbReference type="Pfam" id="PF00852"/>
    </source>
</evidence>
<dbReference type="InterPro" id="IPR031481">
    <property type="entry name" value="Glyco_tran_10_N"/>
</dbReference>
<proteinExistence type="inferred from homology"/>
<keyword evidence="11" id="KW-0325">Glycoprotein</keyword>
<evidence type="ECO:0000313" key="16">
    <source>
        <dbReference type="Proteomes" id="UP001187531"/>
    </source>
</evidence>
<evidence type="ECO:0000256" key="2">
    <source>
        <dbReference type="ARBA" id="ARBA00004922"/>
    </source>
</evidence>
<keyword evidence="8" id="KW-1133">Transmembrane helix</keyword>
<protein>
    <recommendedName>
        <fullName evidence="12">Fucosyltransferase</fullName>
        <ecNumber evidence="12">2.4.1.-</ecNumber>
    </recommendedName>
</protein>
<dbReference type="Pfam" id="PF17039">
    <property type="entry name" value="Glyco_tran_10_N"/>
    <property type="match status" value="1"/>
</dbReference>
<feature type="domain" description="Fucosyltransferase C-terminal" evidence="13">
    <location>
        <begin position="148"/>
        <end position="326"/>
    </location>
</feature>
<comment type="caution">
    <text evidence="15">The sequence shown here is derived from an EMBL/GenBank/DDBJ whole genome shotgun (WGS) entry which is preliminary data.</text>
</comment>
<comment type="similarity">
    <text evidence="3 12">Belongs to the glycosyltransferase 10 family.</text>
</comment>
<evidence type="ECO:0000256" key="9">
    <source>
        <dbReference type="ARBA" id="ARBA00023034"/>
    </source>
</evidence>
<dbReference type="InterPro" id="IPR038577">
    <property type="entry name" value="GT10-like_C_sf"/>
</dbReference>
<dbReference type="Pfam" id="PF00852">
    <property type="entry name" value="Glyco_transf_10"/>
    <property type="match status" value="1"/>
</dbReference>
<evidence type="ECO:0000256" key="1">
    <source>
        <dbReference type="ARBA" id="ARBA00004447"/>
    </source>
</evidence>
<dbReference type="AlphaFoldDB" id="A0AA88IA24"/>
<evidence type="ECO:0000313" key="15">
    <source>
        <dbReference type="EMBL" id="KAK2718042.1"/>
    </source>
</evidence>
<keyword evidence="9 12" id="KW-0333">Golgi apparatus</keyword>